<dbReference type="AlphaFoldDB" id="A0A4P6QBJ0"/>
<sequence length="104" mass="11428">MQDIIRKYTGKDIDIFDLAGTNRAAAHLLNTLVTDLVDTENRLRAAAERLTRTADRINATLNSGPDEQASAITAPDEKQADNLDALIERHDTQVRALVRAAALF</sequence>
<evidence type="ECO:0000313" key="1">
    <source>
        <dbReference type="EMBL" id="QBI56827.1"/>
    </source>
</evidence>
<reference evidence="1 2" key="1">
    <citation type="submission" date="2019-02" db="EMBL/GenBank/DDBJ databases">
        <authorList>
            <person name="Khodamoradi S."/>
            <person name="Hahnke R.L."/>
            <person name="Kaempfer P."/>
            <person name="Schumann P."/>
            <person name="Rohde M."/>
            <person name="Steinert M."/>
            <person name="Luzhetskyy A."/>
            <person name="Wink J."/>
            <person name="Ruckert C."/>
        </authorList>
    </citation>
    <scope>NUCLEOTIDE SEQUENCE [LARGE SCALE GENOMIC DNA]</scope>
    <source>
        <strain evidence="1 2">M2</strain>
        <plasmid evidence="2">phim2</plasmid>
    </source>
</reference>
<accession>A0A4P6QBJ0</accession>
<dbReference type="Proteomes" id="UP000292235">
    <property type="component" value="Plasmid phiM2"/>
</dbReference>
<proteinExistence type="predicted"/>
<evidence type="ECO:0000313" key="2">
    <source>
        <dbReference type="Proteomes" id="UP000292235"/>
    </source>
</evidence>
<keyword evidence="1" id="KW-0614">Plasmid</keyword>
<protein>
    <submittedName>
        <fullName evidence="1">Uncharacterized protein</fullName>
    </submittedName>
</protein>
<name>A0A4P6QBJ0_9ACTN</name>
<gene>
    <name evidence="1" type="ORF">EKD16_25435</name>
</gene>
<dbReference type="KEGG" id="strr:EKD16_25435"/>
<keyword evidence="2" id="KW-1185">Reference proteome</keyword>
<geneLocation type="plasmid" evidence="2">
    <name>phim2</name>
</geneLocation>
<dbReference type="GeneID" id="39493907"/>
<dbReference type="EMBL" id="CP036456">
    <property type="protein sequence ID" value="QBI56827.1"/>
    <property type="molecule type" value="Genomic_DNA"/>
</dbReference>
<organism evidence="1 2">
    <name type="scientific">Streptomonospora litoralis</name>
    <dbReference type="NCBI Taxonomy" id="2498135"/>
    <lineage>
        <taxon>Bacteria</taxon>
        <taxon>Bacillati</taxon>
        <taxon>Actinomycetota</taxon>
        <taxon>Actinomycetes</taxon>
        <taxon>Streptosporangiales</taxon>
        <taxon>Nocardiopsidaceae</taxon>
        <taxon>Streptomonospora</taxon>
    </lineage>
</organism>
<dbReference type="RefSeq" id="WP_131102989.1">
    <property type="nucleotide sequence ID" value="NZ_CP036456.1"/>
</dbReference>